<organism evidence="2">
    <name type="scientific">viral metagenome</name>
    <dbReference type="NCBI Taxonomy" id="1070528"/>
    <lineage>
        <taxon>unclassified sequences</taxon>
        <taxon>metagenomes</taxon>
        <taxon>organismal metagenomes</taxon>
    </lineage>
</organism>
<sequence>MQGRSPAGKQASRQASPEGTIVFENAEEDLKNLEVDLEELESVAKRSPKARSAGASPKSSPEEDLQMKPKKTAAARSKSPPRKTAAAAAAPKRGGVKQEPVDVDNDEKMWIVTPHGTVVGTISDTKAGKKINPTFAKGGDAYQQLHRYDNEKDAKEEAQRVRTANSDKRKSEKKNGEVVWYVNIAEGARRRVVRTRPREAAKETFSSQEEAGAWAFANNYLKKKPVADKPRGEKKGEAVMLGEDKRGRKVWTTVRTAKDALNPKLVLLEANGIDWREKYEVRDWAEVKEESAARSAQTRAAKRKADGGGALDEVSLAELAELAREAPIGRNSSKDEREAMVRRTLAAVGKSKEAGGISEGAAKSRLNLVAQIGGDRGANAAGARAICLKYTNEDGDEIGQAHGIQDKDGNWNANAFRDANLYLAATKKPLIKPDTRGRDAKILAALKASLKGGKGPNMDIPMFVQVYGTTAKSPCARKAAATSLADM</sequence>
<accession>A0A6C0CIA0</accession>
<proteinExistence type="predicted"/>
<feature type="region of interest" description="Disordered" evidence="1">
    <location>
        <begin position="148"/>
        <end position="174"/>
    </location>
</feature>
<protein>
    <submittedName>
        <fullName evidence="2">Uncharacterized protein</fullName>
    </submittedName>
</protein>
<dbReference type="EMBL" id="MN739414">
    <property type="protein sequence ID" value="QHT03600.1"/>
    <property type="molecule type" value="Genomic_DNA"/>
</dbReference>
<dbReference type="AlphaFoldDB" id="A0A6C0CIA0"/>
<name>A0A6C0CIA0_9ZZZZ</name>
<feature type="region of interest" description="Disordered" evidence="1">
    <location>
        <begin position="1"/>
        <end position="27"/>
    </location>
</feature>
<evidence type="ECO:0000313" key="2">
    <source>
        <dbReference type="EMBL" id="QHT03600.1"/>
    </source>
</evidence>
<reference evidence="2" key="1">
    <citation type="journal article" date="2020" name="Nature">
        <title>Giant virus diversity and host interactions through global metagenomics.</title>
        <authorList>
            <person name="Schulz F."/>
            <person name="Roux S."/>
            <person name="Paez-Espino D."/>
            <person name="Jungbluth S."/>
            <person name="Walsh D.A."/>
            <person name="Denef V.J."/>
            <person name="McMahon K.D."/>
            <person name="Konstantinidis K.T."/>
            <person name="Eloe-Fadrosh E.A."/>
            <person name="Kyrpides N.C."/>
            <person name="Woyke T."/>
        </authorList>
    </citation>
    <scope>NUCLEOTIDE SEQUENCE</scope>
    <source>
        <strain evidence="2">GVMAG-M-3300021079-18</strain>
    </source>
</reference>
<evidence type="ECO:0000256" key="1">
    <source>
        <dbReference type="SAM" id="MobiDB-lite"/>
    </source>
</evidence>
<feature type="region of interest" description="Disordered" evidence="1">
    <location>
        <begin position="41"/>
        <end position="102"/>
    </location>
</feature>